<name>A0A0Q3I7Q4_9HYPH</name>
<accession>A0A0Q3I7Q4</accession>
<keyword evidence="4" id="KW-1185">Reference proteome</keyword>
<gene>
    <name evidence="2" type="ORF">ARD30_11150</name>
    <name evidence="3" type="ORF">SAMN05660750_01778</name>
</gene>
<evidence type="ECO:0000313" key="4">
    <source>
        <dbReference type="Proteomes" id="UP000051562"/>
    </source>
</evidence>
<dbReference type="Gene3D" id="1.25.40.70">
    <property type="entry name" value="Phosphatidylinositol 3-kinase, accessory domain (PIK)"/>
    <property type="match status" value="1"/>
</dbReference>
<evidence type="ECO:0000259" key="1">
    <source>
        <dbReference type="Pfam" id="PF09450"/>
    </source>
</evidence>
<protein>
    <recommendedName>
        <fullName evidence="1">DUF2019 domain-containing protein</fullName>
    </recommendedName>
</protein>
<dbReference type="Proteomes" id="UP000190130">
    <property type="component" value="Unassembled WGS sequence"/>
</dbReference>
<dbReference type="InterPro" id="IPR018568">
    <property type="entry name" value="DUF2019"/>
</dbReference>
<dbReference type="InterPro" id="IPR016024">
    <property type="entry name" value="ARM-type_fold"/>
</dbReference>
<reference evidence="3 5" key="2">
    <citation type="submission" date="2017-02" db="EMBL/GenBank/DDBJ databases">
        <authorList>
            <person name="Peterson S.W."/>
        </authorList>
    </citation>
    <scope>NUCLEOTIDE SEQUENCE [LARGE SCALE GENOMIC DNA]</scope>
    <source>
        <strain evidence="3 5">DSM 9653</strain>
    </source>
</reference>
<evidence type="ECO:0000313" key="5">
    <source>
        <dbReference type="Proteomes" id="UP000190130"/>
    </source>
</evidence>
<dbReference type="Pfam" id="PF09450">
    <property type="entry name" value="DUF2019"/>
    <property type="match status" value="1"/>
</dbReference>
<proteinExistence type="predicted"/>
<dbReference type="AlphaFoldDB" id="A0A0Q3I7Q4"/>
<feature type="domain" description="DUF2019" evidence="1">
    <location>
        <begin position="14"/>
        <end position="117"/>
    </location>
</feature>
<sequence>MKRGKKLGSLSNAEIVAEFEHLCIEQYDAMERNENNRANRLLWKVNDLENELKSRLGDQRHVLKKLFGHPNMQVRLSAAQANLRVDYIAARQGLQAIVDSKWYPQAAEASFILRNIDSGFYRPT</sequence>
<dbReference type="RefSeq" id="WP_055727663.1">
    <property type="nucleotide sequence ID" value="NZ_FUYX01000004.1"/>
</dbReference>
<evidence type="ECO:0000313" key="3">
    <source>
        <dbReference type="EMBL" id="SKB67409.1"/>
    </source>
</evidence>
<dbReference type="InterPro" id="IPR042236">
    <property type="entry name" value="PI3K_accessory_sf"/>
</dbReference>
<evidence type="ECO:0000313" key="2">
    <source>
        <dbReference type="EMBL" id="KQK31056.1"/>
    </source>
</evidence>
<reference evidence="2 4" key="1">
    <citation type="submission" date="2015-10" db="EMBL/GenBank/DDBJ databases">
        <title>Draft genome of Bosea thiooxidans.</title>
        <authorList>
            <person name="Wang X."/>
        </authorList>
    </citation>
    <scope>NUCLEOTIDE SEQUENCE [LARGE SCALE GENOMIC DNA]</scope>
    <source>
        <strain evidence="2 4">CGMCC 9174</strain>
    </source>
</reference>
<dbReference type="EMBL" id="FUYX01000004">
    <property type="protein sequence ID" value="SKB67409.1"/>
    <property type="molecule type" value="Genomic_DNA"/>
</dbReference>
<dbReference type="SUPFAM" id="SSF48371">
    <property type="entry name" value="ARM repeat"/>
    <property type="match status" value="1"/>
</dbReference>
<dbReference type="Proteomes" id="UP000051562">
    <property type="component" value="Unassembled WGS sequence"/>
</dbReference>
<dbReference type="OrthoDB" id="7963325at2"/>
<organism evidence="2 4">
    <name type="scientific">Bosea thiooxidans</name>
    <dbReference type="NCBI Taxonomy" id="53254"/>
    <lineage>
        <taxon>Bacteria</taxon>
        <taxon>Pseudomonadati</taxon>
        <taxon>Pseudomonadota</taxon>
        <taxon>Alphaproteobacteria</taxon>
        <taxon>Hyphomicrobiales</taxon>
        <taxon>Boseaceae</taxon>
        <taxon>Bosea</taxon>
    </lineage>
</organism>
<dbReference type="EMBL" id="LMAR01000029">
    <property type="protein sequence ID" value="KQK31056.1"/>
    <property type="molecule type" value="Genomic_DNA"/>
</dbReference>